<evidence type="ECO:0000259" key="2">
    <source>
        <dbReference type="Pfam" id="PF01408"/>
    </source>
</evidence>
<comment type="caution">
    <text evidence="4">The sequence shown here is derived from an EMBL/GenBank/DDBJ whole genome shotgun (WGS) entry which is preliminary data.</text>
</comment>
<sequence length="270" mass="29691">VIGTDYAKVLAEAKPDVVVDAGPDFLHGPQCIAALEAGCHVLIEKPMATSVEDARKLIDAEKASGKIIMVDYTMRYSHPWGTMMNAAKNGDIGDIFYLAGFYIHDMWDWYDVKGQYTTPWRIDKDNPQNILFGGGCHGLDMVLYVMEHVPVKEVFCAGNRLSGSNMPIQDCFLVTMMFENGAVGKIFVSSGCNRGDFGAMFEAYGTEGTLVDGKLLKRTAEPVELPEPTKIGVGHGWDLTVRDFLDVLDGKRDNWMNSTFGARNTAVCDA</sequence>
<dbReference type="Gene3D" id="3.30.360.10">
    <property type="entry name" value="Dihydrodipicolinate Reductase, domain 2"/>
    <property type="match status" value="1"/>
</dbReference>
<dbReference type="InterPro" id="IPR055170">
    <property type="entry name" value="GFO_IDH_MocA-like_dom"/>
</dbReference>
<feature type="domain" description="Gfo/Idh/MocA-like oxidoreductase N-terminal" evidence="2">
    <location>
        <begin position="4"/>
        <end position="72"/>
    </location>
</feature>
<dbReference type="GO" id="GO:0016491">
    <property type="term" value="F:oxidoreductase activity"/>
    <property type="evidence" value="ECO:0007669"/>
    <property type="project" value="UniProtKB-KW"/>
</dbReference>
<proteinExistence type="predicted"/>
<dbReference type="SUPFAM" id="SSF51735">
    <property type="entry name" value="NAD(P)-binding Rossmann-fold domains"/>
    <property type="match status" value="1"/>
</dbReference>
<feature type="non-terminal residue" evidence="4">
    <location>
        <position position="1"/>
    </location>
</feature>
<dbReference type="Pfam" id="PF01408">
    <property type="entry name" value="GFO_IDH_MocA"/>
    <property type="match status" value="1"/>
</dbReference>
<name>X0VU71_9ZZZZ</name>
<dbReference type="SUPFAM" id="SSF55347">
    <property type="entry name" value="Glyceraldehyde-3-phosphate dehydrogenase-like, C-terminal domain"/>
    <property type="match status" value="1"/>
</dbReference>
<feature type="domain" description="GFO/IDH/MocA-like oxidoreductase" evidence="3">
    <location>
        <begin position="84"/>
        <end position="210"/>
    </location>
</feature>
<feature type="non-terminal residue" evidence="4">
    <location>
        <position position="270"/>
    </location>
</feature>
<dbReference type="InterPro" id="IPR036291">
    <property type="entry name" value="NAD(P)-bd_dom_sf"/>
</dbReference>
<dbReference type="Pfam" id="PF22725">
    <property type="entry name" value="GFO_IDH_MocA_C3"/>
    <property type="match status" value="1"/>
</dbReference>
<reference evidence="4" key="1">
    <citation type="journal article" date="2014" name="Front. Microbiol.">
        <title>High frequency of phylogenetically diverse reductive dehalogenase-homologous genes in deep subseafloor sedimentary metagenomes.</title>
        <authorList>
            <person name="Kawai M."/>
            <person name="Futagami T."/>
            <person name="Toyoda A."/>
            <person name="Takaki Y."/>
            <person name="Nishi S."/>
            <person name="Hori S."/>
            <person name="Arai W."/>
            <person name="Tsubouchi T."/>
            <person name="Morono Y."/>
            <person name="Uchiyama I."/>
            <person name="Ito T."/>
            <person name="Fujiyama A."/>
            <person name="Inagaki F."/>
            <person name="Takami H."/>
        </authorList>
    </citation>
    <scope>NUCLEOTIDE SEQUENCE</scope>
    <source>
        <strain evidence="4">Expedition CK06-06</strain>
    </source>
</reference>
<keyword evidence="1" id="KW-0560">Oxidoreductase</keyword>
<evidence type="ECO:0000313" key="4">
    <source>
        <dbReference type="EMBL" id="GAG04091.1"/>
    </source>
</evidence>
<dbReference type="PANTHER" id="PTHR43818">
    <property type="entry name" value="BCDNA.GH03377"/>
    <property type="match status" value="1"/>
</dbReference>
<dbReference type="GO" id="GO:0000166">
    <property type="term" value="F:nucleotide binding"/>
    <property type="evidence" value="ECO:0007669"/>
    <property type="project" value="InterPro"/>
</dbReference>
<organism evidence="4">
    <name type="scientific">marine sediment metagenome</name>
    <dbReference type="NCBI Taxonomy" id="412755"/>
    <lineage>
        <taxon>unclassified sequences</taxon>
        <taxon>metagenomes</taxon>
        <taxon>ecological metagenomes</taxon>
    </lineage>
</organism>
<dbReference type="PANTHER" id="PTHR43818:SF11">
    <property type="entry name" value="BCDNA.GH03377"/>
    <property type="match status" value="1"/>
</dbReference>
<gene>
    <name evidence="4" type="ORF">S01H1_36390</name>
</gene>
<dbReference type="InterPro" id="IPR000683">
    <property type="entry name" value="Gfo/Idh/MocA-like_OxRdtase_N"/>
</dbReference>
<dbReference type="EMBL" id="BARS01022793">
    <property type="protein sequence ID" value="GAG04091.1"/>
    <property type="molecule type" value="Genomic_DNA"/>
</dbReference>
<evidence type="ECO:0000259" key="3">
    <source>
        <dbReference type="Pfam" id="PF22725"/>
    </source>
</evidence>
<dbReference type="AlphaFoldDB" id="X0VU71"/>
<evidence type="ECO:0008006" key="5">
    <source>
        <dbReference type="Google" id="ProtNLM"/>
    </source>
</evidence>
<accession>X0VU71</accession>
<dbReference type="InterPro" id="IPR050463">
    <property type="entry name" value="Gfo/Idh/MocA_oxidrdct_glycsds"/>
</dbReference>
<protein>
    <recommendedName>
        <fullName evidence="5">Gfo/Idh/MocA-like oxidoreductase N-terminal domain-containing protein</fullName>
    </recommendedName>
</protein>
<evidence type="ECO:0000256" key="1">
    <source>
        <dbReference type="ARBA" id="ARBA00023002"/>
    </source>
</evidence>
<dbReference type="Gene3D" id="3.40.50.720">
    <property type="entry name" value="NAD(P)-binding Rossmann-like Domain"/>
    <property type="match status" value="1"/>
</dbReference>